<keyword evidence="1" id="KW-0472">Membrane</keyword>
<dbReference type="Proteomes" id="UP000249115">
    <property type="component" value="Unassembled WGS sequence"/>
</dbReference>
<dbReference type="NCBIfam" id="TIGR04183">
    <property type="entry name" value="Por_Secre_tail"/>
    <property type="match status" value="1"/>
</dbReference>
<dbReference type="AlphaFoldDB" id="A0A2W7R8C9"/>
<evidence type="ECO:0000313" key="4">
    <source>
        <dbReference type="Proteomes" id="UP000249115"/>
    </source>
</evidence>
<accession>A0A2W7R8C9</accession>
<evidence type="ECO:0000313" key="2">
    <source>
        <dbReference type="EMBL" id="PZX54630.1"/>
    </source>
</evidence>
<dbReference type="EMBL" id="VORV01000009">
    <property type="protein sequence ID" value="TXD76940.1"/>
    <property type="molecule type" value="Genomic_DNA"/>
</dbReference>
<dbReference type="Proteomes" id="UP000321927">
    <property type="component" value="Unassembled WGS sequence"/>
</dbReference>
<name>A0A2W7R8C9_9BACT</name>
<dbReference type="EMBL" id="QKZU01000010">
    <property type="protein sequence ID" value="PZX54630.1"/>
    <property type="molecule type" value="Genomic_DNA"/>
</dbReference>
<reference evidence="3 5" key="2">
    <citation type="submission" date="2019-08" db="EMBL/GenBank/DDBJ databases">
        <title>Genome of Algoriphagus ratkowskyi IC026.</title>
        <authorList>
            <person name="Bowman J.P."/>
        </authorList>
    </citation>
    <scope>NUCLEOTIDE SEQUENCE [LARGE SCALE GENOMIC DNA]</scope>
    <source>
        <strain evidence="3 5">IC026</strain>
    </source>
</reference>
<reference evidence="2 4" key="1">
    <citation type="submission" date="2018-06" db="EMBL/GenBank/DDBJ databases">
        <title>Genomic Encyclopedia of Archaeal and Bacterial Type Strains, Phase II (KMG-II): from individual species to whole genera.</title>
        <authorList>
            <person name="Goeker M."/>
        </authorList>
    </citation>
    <scope>NUCLEOTIDE SEQUENCE [LARGE SCALE GENOMIC DNA]</scope>
    <source>
        <strain evidence="2 4">DSM 22686</strain>
    </source>
</reference>
<keyword evidence="1" id="KW-0812">Transmembrane</keyword>
<gene>
    <name evidence="3" type="ORF">ESW18_14125</name>
    <name evidence="2" type="ORF">LV84_02783</name>
</gene>
<comment type="caution">
    <text evidence="2">The sequence shown here is derived from an EMBL/GenBank/DDBJ whole genome shotgun (WGS) entry which is preliminary data.</text>
</comment>
<organism evidence="2 4">
    <name type="scientific">Algoriphagus ratkowskyi</name>
    <dbReference type="NCBI Taxonomy" id="57028"/>
    <lineage>
        <taxon>Bacteria</taxon>
        <taxon>Pseudomonadati</taxon>
        <taxon>Bacteroidota</taxon>
        <taxon>Cytophagia</taxon>
        <taxon>Cytophagales</taxon>
        <taxon>Cyclobacteriaceae</taxon>
        <taxon>Algoriphagus</taxon>
    </lineage>
</organism>
<keyword evidence="1" id="KW-1133">Transmembrane helix</keyword>
<feature type="transmembrane region" description="Helical" evidence="1">
    <location>
        <begin position="12"/>
        <end position="34"/>
    </location>
</feature>
<proteinExistence type="predicted"/>
<dbReference type="InterPro" id="IPR026444">
    <property type="entry name" value="Secre_tail"/>
</dbReference>
<evidence type="ECO:0000313" key="5">
    <source>
        <dbReference type="Proteomes" id="UP000321927"/>
    </source>
</evidence>
<sequence length="770" mass="84793">MKIRDITLAQEAIFRCRIYLIFSVVAFNCLYLNVALSQEIGAYRTIASGNFGNIGIWQVYNGTLWTPASAKPSHVNDIYIDQGHLLTLTGNEEVKSVFINAETGANQKLNLNASNLNIYGTLQAFSGAAPGSATGSWNSQNWIGNSIISTLTFKGNSRIIIPKNAWSGFTTQSRYTVIFDPGAGKTLTIEEPFKAVRFIVRSGIVLQKLDTSVIPNFCSSLSFNTETTFYPAGPFGDFIIENGGIFISECNEKIIARSVTGSVSANLFNIQTGGELVLEGTTPRIEAANFQLEGKVTFRGGSSTKTLLTSSFADAGTINSFHHLEIQGTQNVSFPASISVTGDISKVGTGTFLTSTSHITFTGNQVQTVSGFSLTPRDLTVNKSGGKVNLAQNLTVLRNLTMLNGKLDFQNNQLTINSSNSGTYNYTGGSWENLSRFIYNNSPTNLTAINATFPFGDRYHGGIRKVQMLGTSAGGNLSINYTEYKGADFNPGFEDTGGIPILYRLFSYFQFSGLSTSLNPLELRISANNLIVDQPEDIRLVCTGYAAPGNHILSMDAINLWAIRDLTFDDLPGKNFTVGSFRTLSILPVTWLSVSAKKQGANNQITWTVAQEKDNEKFEVYHSTDPLVKWTKLGEVLGKGDTDTPVSYSFIDQSSSNLFISYYQIKQFDYSGKWAWSPVFRLERDLSNSNDQLSISPNPHTYGKISVVLTQKLHSEKTLVKVHTTQGLLISSFNFYEAQFSEKLELLKPGLYLITFSNEKYSHHIRWIKH</sequence>
<evidence type="ECO:0000313" key="3">
    <source>
        <dbReference type="EMBL" id="TXD76940.1"/>
    </source>
</evidence>
<keyword evidence="5" id="KW-1185">Reference proteome</keyword>
<evidence type="ECO:0000256" key="1">
    <source>
        <dbReference type="SAM" id="Phobius"/>
    </source>
</evidence>
<protein>
    <submittedName>
        <fullName evidence="2">Putative secreted protein (Por secretion system target)</fullName>
    </submittedName>
    <submittedName>
        <fullName evidence="3">T9SS type A sorting domain-containing protein</fullName>
    </submittedName>
</protein>